<keyword evidence="3" id="KW-1185">Reference proteome</keyword>
<evidence type="ECO:0000313" key="2">
    <source>
        <dbReference type="EMBL" id="KAB1160034.1"/>
    </source>
</evidence>
<evidence type="ECO:0000313" key="3">
    <source>
        <dbReference type="Proteomes" id="UP000467305"/>
    </source>
</evidence>
<dbReference type="OrthoDB" id="3681559at2"/>
<reference evidence="2 3" key="1">
    <citation type="submission" date="2019-09" db="EMBL/GenBank/DDBJ databases">
        <authorList>
            <person name="Cao W.R."/>
        </authorList>
    </citation>
    <scope>NUCLEOTIDE SEQUENCE [LARGE SCALE GENOMIC DNA]</scope>
    <source>
        <strain evidence="3">a4</strain>
    </source>
</reference>
<organism evidence="2 3">
    <name type="scientific">Tenacibaculum aiptasiae</name>
    <dbReference type="NCBI Taxonomy" id="426481"/>
    <lineage>
        <taxon>Bacteria</taxon>
        <taxon>Pseudomonadati</taxon>
        <taxon>Bacteroidota</taxon>
        <taxon>Flavobacteriia</taxon>
        <taxon>Flavobacteriales</taxon>
        <taxon>Flavobacteriaceae</taxon>
        <taxon>Tenacibaculum</taxon>
    </lineage>
</organism>
<feature type="domain" description="SnoaL-like" evidence="1">
    <location>
        <begin position="11"/>
        <end position="121"/>
    </location>
</feature>
<sequence>MDIATKNKTSVKAFFKALEDENIDKLVDLFADDAKHINPYHSGIFPKGTSGKDGIRTYWTPVFPNFDGMTFPIEEIYAMEDPTMVFVKYSGNIKLKNNAGVYTNNYYSTFKFNTEGKITEYVEIFNPIVAARGFGLLENIK</sequence>
<dbReference type="InterPro" id="IPR037401">
    <property type="entry name" value="SnoaL-like"/>
</dbReference>
<dbReference type="AlphaFoldDB" id="A0A7J5ARH9"/>
<dbReference type="Gene3D" id="3.10.450.50">
    <property type="match status" value="1"/>
</dbReference>
<comment type="caution">
    <text evidence="2">The sequence shown here is derived from an EMBL/GenBank/DDBJ whole genome shotgun (WGS) entry which is preliminary data.</text>
</comment>
<dbReference type="Proteomes" id="UP000467305">
    <property type="component" value="Unassembled WGS sequence"/>
</dbReference>
<dbReference type="EMBL" id="WAAU01000008">
    <property type="protein sequence ID" value="KAB1160034.1"/>
    <property type="molecule type" value="Genomic_DNA"/>
</dbReference>
<evidence type="ECO:0000259" key="1">
    <source>
        <dbReference type="Pfam" id="PF12680"/>
    </source>
</evidence>
<dbReference type="SUPFAM" id="SSF54427">
    <property type="entry name" value="NTF2-like"/>
    <property type="match status" value="1"/>
</dbReference>
<name>A0A7J5ARH9_9FLAO</name>
<dbReference type="InterPro" id="IPR032710">
    <property type="entry name" value="NTF2-like_dom_sf"/>
</dbReference>
<dbReference type="Pfam" id="PF12680">
    <property type="entry name" value="SnoaL_2"/>
    <property type="match status" value="1"/>
</dbReference>
<proteinExistence type="predicted"/>
<gene>
    <name evidence="2" type="ORF">F7018_03645</name>
</gene>
<accession>A0A7J5ARH9</accession>
<protein>
    <submittedName>
        <fullName evidence="2">Nuclear transport factor 2 family protein</fullName>
    </submittedName>
</protein>